<keyword evidence="3" id="KW-1185">Reference proteome</keyword>
<dbReference type="AlphaFoldDB" id="A0A0D2NH97"/>
<gene>
    <name evidence="2" type="ORF">HYPSUDRAFT_960910</name>
</gene>
<reference evidence="3" key="1">
    <citation type="submission" date="2014-04" db="EMBL/GenBank/DDBJ databases">
        <title>Evolutionary Origins and Diversification of the Mycorrhizal Mutualists.</title>
        <authorList>
            <consortium name="DOE Joint Genome Institute"/>
            <consortium name="Mycorrhizal Genomics Consortium"/>
            <person name="Kohler A."/>
            <person name="Kuo A."/>
            <person name="Nagy L.G."/>
            <person name="Floudas D."/>
            <person name="Copeland A."/>
            <person name="Barry K.W."/>
            <person name="Cichocki N."/>
            <person name="Veneault-Fourrey C."/>
            <person name="LaButti K."/>
            <person name="Lindquist E.A."/>
            <person name="Lipzen A."/>
            <person name="Lundell T."/>
            <person name="Morin E."/>
            <person name="Murat C."/>
            <person name="Riley R."/>
            <person name="Ohm R."/>
            <person name="Sun H."/>
            <person name="Tunlid A."/>
            <person name="Henrissat B."/>
            <person name="Grigoriev I.V."/>
            <person name="Hibbett D.S."/>
            <person name="Martin F."/>
        </authorList>
    </citation>
    <scope>NUCLEOTIDE SEQUENCE [LARGE SCALE GENOMIC DNA]</scope>
    <source>
        <strain evidence="3">FD-334 SS-4</strain>
    </source>
</reference>
<proteinExistence type="predicted"/>
<evidence type="ECO:0000256" key="1">
    <source>
        <dbReference type="SAM" id="MobiDB-lite"/>
    </source>
</evidence>
<accession>A0A0D2NH97</accession>
<protein>
    <submittedName>
        <fullName evidence="2">Uncharacterized protein</fullName>
    </submittedName>
</protein>
<sequence length="97" mass="10665">MHGIASLGSFKSTGPPSRVAYHIPYHRQPPRRSSLTLTMSSCPGRPAEVHDCVRCSQRCRNRGGQLSPSHAGSHSALPLDVGRCIDRPGYHRCRISF</sequence>
<evidence type="ECO:0000313" key="2">
    <source>
        <dbReference type="EMBL" id="KJA18339.1"/>
    </source>
</evidence>
<feature type="region of interest" description="Disordered" evidence="1">
    <location>
        <begin position="1"/>
        <end position="32"/>
    </location>
</feature>
<dbReference type="Proteomes" id="UP000054270">
    <property type="component" value="Unassembled WGS sequence"/>
</dbReference>
<evidence type="ECO:0000313" key="3">
    <source>
        <dbReference type="Proteomes" id="UP000054270"/>
    </source>
</evidence>
<dbReference type="EMBL" id="KN817590">
    <property type="protein sequence ID" value="KJA18339.1"/>
    <property type="molecule type" value="Genomic_DNA"/>
</dbReference>
<name>A0A0D2NH97_HYPSF</name>
<organism evidence="2 3">
    <name type="scientific">Hypholoma sublateritium (strain FD-334 SS-4)</name>
    <dbReference type="NCBI Taxonomy" id="945553"/>
    <lineage>
        <taxon>Eukaryota</taxon>
        <taxon>Fungi</taxon>
        <taxon>Dikarya</taxon>
        <taxon>Basidiomycota</taxon>
        <taxon>Agaricomycotina</taxon>
        <taxon>Agaricomycetes</taxon>
        <taxon>Agaricomycetidae</taxon>
        <taxon>Agaricales</taxon>
        <taxon>Agaricineae</taxon>
        <taxon>Strophariaceae</taxon>
        <taxon>Hypholoma</taxon>
    </lineage>
</organism>